<dbReference type="Proteomes" id="UP000030624">
    <property type="component" value="Chromosome"/>
</dbReference>
<organism evidence="2 3">
    <name type="scientific">Geoglobus acetivorans</name>
    <dbReference type="NCBI Taxonomy" id="565033"/>
    <lineage>
        <taxon>Archaea</taxon>
        <taxon>Methanobacteriati</taxon>
        <taxon>Methanobacteriota</taxon>
        <taxon>Archaeoglobi</taxon>
        <taxon>Archaeoglobales</taxon>
        <taxon>Archaeoglobaceae</taxon>
        <taxon>Geoglobus</taxon>
    </lineage>
</organism>
<feature type="transmembrane region" description="Helical" evidence="1">
    <location>
        <begin position="30"/>
        <end position="51"/>
    </location>
</feature>
<protein>
    <submittedName>
        <fullName evidence="2">Uncharacterized protein</fullName>
    </submittedName>
</protein>
<sequence>MYGYTFLMWAIEAMTGLNHVWIGPVLAPTIYAGVIETMIMPPLVAFIYFYLAERSEKARGGG</sequence>
<dbReference type="EMBL" id="CP009552">
    <property type="protein sequence ID" value="AIY89470.1"/>
    <property type="molecule type" value="Genomic_DNA"/>
</dbReference>
<dbReference type="eggNOG" id="arCOG12198">
    <property type="taxonomic scope" value="Archaea"/>
</dbReference>
<keyword evidence="1" id="KW-0812">Transmembrane</keyword>
<keyword evidence="1" id="KW-0472">Membrane</keyword>
<dbReference type="STRING" id="565033.GACE_0412"/>
<keyword evidence="1" id="KW-1133">Transmembrane helix</keyword>
<dbReference type="KEGG" id="gac:GACE_0412"/>
<gene>
    <name evidence="2" type="ORF">GACE_0412</name>
</gene>
<accession>A0A0A7GBP0</accession>
<evidence type="ECO:0000313" key="3">
    <source>
        <dbReference type="Proteomes" id="UP000030624"/>
    </source>
</evidence>
<dbReference type="AlphaFoldDB" id="A0A0A7GBP0"/>
<proteinExistence type="predicted"/>
<reference evidence="2 3" key="1">
    <citation type="journal article" date="2015" name="Appl. Environ. Microbiol.">
        <title>The Geoglobus acetivorans genome: Fe(III) reduction, acetate utilization, autotrophic growth, and degradation of aromatic compounds in a hyperthermophilic archaeon.</title>
        <authorList>
            <person name="Mardanov A.V."/>
            <person name="Slododkina G.B."/>
            <person name="Slobodkin A.I."/>
            <person name="Beletsky A.V."/>
            <person name="Gavrilov S.N."/>
            <person name="Kublanov I.V."/>
            <person name="Bonch-Osmolovskaya E.A."/>
            <person name="Skryabin K.G."/>
            <person name="Ravin N.V."/>
        </authorList>
    </citation>
    <scope>NUCLEOTIDE SEQUENCE [LARGE SCALE GENOMIC DNA]</scope>
    <source>
        <strain evidence="2 3">SBH6</strain>
    </source>
</reference>
<dbReference type="HOGENOM" id="CLU_2645719_0_0_2"/>
<evidence type="ECO:0000313" key="2">
    <source>
        <dbReference type="EMBL" id="AIY89470.1"/>
    </source>
</evidence>
<evidence type="ECO:0000256" key="1">
    <source>
        <dbReference type="SAM" id="Phobius"/>
    </source>
</evidence>
<name>A0A0A7GBP0_GEOAI</name>